<accession>A0AAD7BCW1</accession>
<protein>
    <submittedName>
        <fullName evidence="2">Uncharacterized protein</fullName>
    </submittedName>
</protein>
<evidence type="ECO:0000256" key="1">
    <source>
        <dbReference type="SAM" id="MobiDB-lite"/>
    </source>
</evidence>
<dbReference type="Proteomes" id="UP001221142">
    <property type="component" value="Unassembled WGS sequence"/>
</dbReference>
<dbReference type="EMBL" id="JARKIF010000021">
    <property type="protein sequence ID" value="KAJ7617149.1"/>
    <property type="molecule type" value="Genomic_DNA"/>
</dbReference>
<dbReference type="AlphaFoldDB" id="A0AAD7BCW1"/>
<organism evidence="2 3">
    <name type="scientific">Roridomyces roridus</name>
    <dbReference type="NCBI Taxonomy" id="1738132"/>
    <lineage>
        <taxon>Eukaryota</taxon>
        <taxon>Fungi</taxon>
        <taxon>Dikarya</taxon>
        <taxon>Basidiomycota</taxon>
        <taxon>Agaricomycotina</taxon>
        <taxon>Agaricomycetes</taxon>
        <taxon>Agaricomycetidae</taxon>
        <taxon>Agaricales</taxon>
        <taxon>Marasmiineae</taxon>
        <taxon>Mycenaceae</taxon>
        <taxon>Roridomyces</taxon>
    </lineage>
</organism>
<keyword evidence="3" id="KW-1185">Reference proteome</keyword>
<gene>
    <name evidence="2" type="ORF">FB45DRAFT_872622</name>
</gene>
<evidence type="ECO:0000313" key="3">
    <source>
        <dbReference type="Proteomes" id="UP001221142"/>
    </source>
</evidence>
<name>A0AAD7BCW1_9AGAR</name>
<comment type="caution">
    <text evidence="2">The sequence shown here is derived from an EMBL/GenBank/DDBJ whole genome shotgun (WGS) entry which is preliminary data.</text>
</comment>
<feature type="region of interest" description="Disordered" evidence="1">
    <location>
        <begin position="128"/>
        <end position="158"/>
    </location>
</feature>
<sequence>MEQWSDMRGRSAIPRPVKRRGVWIQKLIRQHANTRPSPNRMGFVMGEAAYCRKGVRTNRSGMNLKRILQSLVFVGRHGLRNDNIFEKTRGGESGAESPQEMVQWSDHMDRNVVLESASEDTDNILMRSASPRPVERRGISKKQMSELPKRPSPNRTGYDALLFSTTDWSDPESNKDMNRNMVLESASEFRPQKTKVSSQESKSVKVRTSRGHDPAEGLKTLYDDDDVWIGAAQPLPRPVTRYAQTCRCINGKNRS</sequence>
<reference evidence="2" key="1">
    <citation type="submission" date="2023-03" db="EMBL/GenBank/DDBJ databases">
        <title>Massive genome expansion in bonnet fungi (Mycena s.s.) driven by repeated elements and novel gene families across ecological guilds.</title>
        <authorList>
            <consortium name="Lawrence Berkeley National Laboratory"/>
            <person name="Harder C.B."/>
            <person name="Miyauchi S."/>
            <person name="Viragh M."/>
            <person name="Kuo A."/>
            <person name="Thoen E."/>
            <person name="Andreopoulos B."/>
            <person name="Lu D."/>
            <person name="Skrede I."/>
            <person name="Drula E."/>
            <person name="Henrissat B."/>
            <person name="Morin E."/>
            <person name="Kohler A."/>
            <person name="Barry K."/>
            <person name="LaButti K."/>
            <person name="Morin E."/>
            <person name="Salamov A."/>
            <person name="Lipzen A."/>
            <person name="Mereny Z."/>
            <person name="Hegedus B."/>
            <person name="Baldrian P."/>
            <person name="Stursova M."/>
            <person name="Weitz H."/>
            <person name="Taylor A."/>
            <person name="Grigoriev I.V."/>
            <person name="Nagy L.G."/>
            <person name="Martin F."/>
            <person name="Kauserud H."/>
        </authorList>
    </citation>
    <scope>NUCLEOTIDE SEQUENCE</scope>
    <source>
        <strain evidence="2">9284</strain>
    </source>
</reference>
<feature type="compositionally biased region" description="Basic and acidic residues" evidence="1">
    <location>
        <begin position="133"/>
        <end position="149"/>
    </location>
</feature>
<proteinExistence type="predicted"/>
<feature type="region of interest" description="Disordered" evidence="1">
    <location>
        <begin position="190"/>
        <end position="218"/>
    </location>
</feature>
<evidence type="ECO:0000313" key="2">
    <source>
        <dbReference type="EMBL" id="KAJ7617149.1"/>
    </source>
</evidence>